<name>A0A8D0NH11_PIG</name>
<dbReference type="AlphaFoldDB" id="A0A8D0NH11"/>
<sequence>MMAIQTGVKWYLTVVLICISLIISDIKHFSCACWPSICLLQRNVCLLRSSVHFSIGLFVFLLFILCVVFYIFEIRPFSAASFAKISSHSVRGLFVFLMVSFPVQKLLSLIRSHGFIFMFIVIMF</sequence>
<keyword evidence="1" id="KW-0472">Membrane</keyword>
<dbReference type="Ensembl" id="ENSSSCT00015046512.1">
    <property type="protein sequence ID" value="ENSSSCP00015018398.1"/>
    <property type="gene ID" value="ENSSSCG00015035112.1"/>
</dbReference>
<organism evidence="2 3">
    <name type="scientific">Sus scrofa</name>
    <name type="common">Pig</name>
    <dbReference type="NCBI Taxonomy" id="9823"/>
    <lineage>
        <taxon>Eukaryota</taxon>
        <taxon>Metazoa</taxon>
        <taxon>Chordata</taxon>
        <taxon>Craniata</taxon>
        <taxon>Vertebrata</taxon>
        <taxon>Euteleostomi</taxon>
        <taxon>Mammalia</taxon>
        <taxon>Eutheria</taxon>
        <taxon>Laurasiatheria</taxon>
        <taxon>Artiodactyla</taxon>
        <taxon>Suina</taxon>
        <taxon>Suidae</taxon>
        <taxon>Sus</taxon>
    </lineage>
</organism>
<feature type="transmembrane region" description="Helical" evidence="1">
    <location>
        <begin position="51"/>
        <end position="72"/>
    </location>
</feature>
<proteinExistence type="predicted"/>
<evidence type="ECO:0000313" key="3">
    <source>
        <dbReference type="Proteomes" id="UP000694726"/>
    </source>
</evidence>
<dbReference type="Proteomes" id="UP000694726">
    <property type="component" value="Unplaced"/>
</dbReference>
<protein>
    <submittedName>
        <fullName evidence="2">Uncharacterized protein</fullName>
    </submittedName>
</protein>
<accession>A0A8D0NH11</accession>
<keyword evidence="1" id="KW-1133">Transmembrane helix</keyword>
<evidence type="ECO:0000313" key="2">
    <source>
        <dbReference type="Ensembl" id="ENSSSCP00015018398.1"/>
    </source>
</evidence>
<feature type="transmembrane region" description="Helical" evidence="1">
    <location>
        <begin position="93"/>
        <end position="122"/>
    </location>
</feature>
<keyword evidence="1" id="KW-0812">Transmembrane</keyword>
<reference evidence="2" key="1">
    <citation type="submission" date="2025-08" db="UniProtKB">
        <authorList>
            <consortium name="Ensembl"/>
        </authorList>
    </citation>
    <scope>IDENTIFICATION</scope>
</reference>
<evidence type="ECO:0000256" key="1">
    <source>
        <dbReference type="SAM" id="Phobius"/>
    </source>
</evidence>